<dbReference type="SUPFAM" id="SSF52540">
    <property type="entry name" value="P-loop containing nucleoside triphosphate hydrolases"/>
    <property type="match status" value="1"/>
</dbReference>
<dbReference type="eggNOG" id="KOG0070">
    <property type="taxonomic scope" value="Eukaryota"/>
</dbReference>
<dbReference type="InterPro" id="IPR027417">
    <property type="entry name" value="P-loop_NTPase"/>
</dbReference>
<dbReference type="Proteomes" id="UP000030687">
    <property type="component" value="Unassembled WGS sequence"/>
</dbReference>
<dbReference type="OMA" id="YHGTHAV"/>
<evidence type="ECO:0000256" key="6">
    <source>
        <dbReference type="ARBA" id="ARBA00023134"/>
    </source>
</evidence>
<keyword evidence="2" id="KW-0519">Myristate</keyword>
<dbReference type="PANTHER" id="PTHR11711">
    <property type="entry name" value="ADP RIBOSYLATION FACTOR-RELATED"/>
    <property type="match status" value="1"/>
</dbReference>
<dbReference type="STRING" id="85681.V4UB80"/>
<evidence type="ECO:0000256" key="1">
    <source>
        <dbReference type="ARBA" id="ARBA00010290"/>
    </source>
</evidence>
<reference evidence="7 8" key="1">
    <citation type="submission" date="2013-10" db="EMBL/GenBank/DDBJ databases">
        <authorList>
            <consortium name="International Citrus Genome Consortium"/>
            <person name="Jenkins J."/>
            <person name="Schmutz J."/>
            <person name="Prochnik S."/>
            <person name="Rokhsar D."/>
            <person name="Gmitter F."/>
            <person name="Ollitrault P."/>
            <person name="Machado M."/>
            <person name="Talon M."/>
            <person name="Wincker P."/>
            <person name="Jaillon O."/>
            <person name="Morgante M."/>
        </authorList>
    </citation>
    <scope>NUCLEOTIDE SEQUENCE</scope>
    <source>
        <strain evidence="8">cv. Clemenules</strain>
    </source>
</reference>
<dbReference type="Gramene" id="ESR59506">
    <property type="protein sequence ID" value="ESR59506"/>
    <property type="gene ID" value="CICLE_v10017348mg"/>
</dbReference>
<comment type="similarity">
    <text evidence="1">Belongs to the small GTPase superfamily. Arf family.</text>
</comment>
<evidence type="ECO:0000256" key="2">
    <source>
        <dbReference type="ARBA" id="ARBA00022707"/>
    </source>
</evidence>
<dbReference type="AlphaFoldDB" id="V4UB80"/>
<evidence type="ECO:0000256" key="3">
    <source>
        <dbReference type="ARBA" id="ARBA00022741"/>
    </source>
</evidence>
<protein>
    <submittedName>
        <fullName evidence="7">Uncharacterized protein</fullName>
    </submittedName>
</protein>
<dbReference type="InParanoid" id="V4UB80"/>
<dbReference type="KEGG" id="cic:CICLE_v10017348mg"/>
<dbReference type="GO" id="GO:0016192">
    <property type="term" value="P:vesicle-mediated transport"/>
    <property type="evidence" value="ECO:0007669"/>
    <property type="project" value="UniProtKB-KW"/>
</dbReference>
<keyword evidence="8" id="KW-1185">Reference proteome</keyword>
<dbReference type="EMBL" id="KI536312">
    <property type="protein sequence ID" value="ESR59506.1"/>
    <property type="molecule type" value="Genomic_DNA"/>
</dbReference>
<dbReference type="GO" id="GO:0003924">
    <property type="term" value="F:GTPase activity"/>
    <property type="evidence" value="ECO:0007669"/>
    <property type="project" value="InterPro"/>
</dbReference>
<keyword evidence="5" id="KW-0653">Protein transport</keyword>
<evidence type="ECO:0000256" key="4">
    <source>
        <dbReference type="ARBA" id="ARBA00022892"/>
    </source>
</evidence>
<accession>V4UB80</accession>
<keyword evidence="5" id="KW-0813">Transport</keyword>
<dbReference type="Gene3D" id="3.40.50.300">
    <property type="entry name" value="P-loop containing nucleotide triphosphate hydrolases"/>
    <property type="match status" value="1"/>
</dbReference>
<evidence type="ECO:0000313" key="7">
    <source>
        <dbReference type="EMBL" id="ESR59506.1"/>
    </source>
</evidence>
<organism evidence="7 8">
    <name type="scientific">Citrus clementina</name>
    <name type="common">Clementine</name>
    <name type="synonym">Citrus deliciosa x Citrus sinensis</name>
    <dbReference type="NCBI Taxonomy" id="85681"/>
    <lineage>
        <taxon>Eukaryota</taxon>
        <taxon>Viridiplantae</taxon>
        <taxon>Streptophyta</taxon>
        <taxon>Embryophyta</taxon>
        <taxon>Tracheophyta</taxon>
        <taxon>Spermatophyta</taxon>
        <taxon>Magnoliopsida</taxon>
        <taxon>eudicotyledons</taxon>
        <taxon>Gunneridae</taxon>
        <taxon>Pentapetalae</taxon>
        <taxon>rosids</taxon>
        <taxon>malvids</taxon>
        <taxon>Sapindales</taxon>
        <taxon>Rutaceae</taxon>
        <taxon>Aurantioideae</taxon>
        <taxon>Citrus</taxon>
    </lineage>
</organism>
<dbReference type="InterPro" id="IPR024156">
    <property type="entry name" value="Small_GTPase_ARF"/>
</dbReference>
<sequence length="82" mass="9409">MKDELFRLLWHEDLQHTLLYFSLQVKQDLNDAMTSVEITNALSLHSIKNHDWHIQACSTLTGGRVFDGLEWISQQVTGKAPS</sequence>
<evidence type="ECO:0000256" key="5">
    <source>
        <dbReference type="ARBA" id="ARBA00022927"/>
    </source>
</evidence>
<evidence type="ECO:0000313" key="8">
    <source>
        <dbReference type="Proteomes" id="UP000030687"/>
    </source>
</evidence>
<gene>
    <name evidence="7" type="ORF">CICLE_v10017348mg</name>
</gene>
<dbReference type="GO" id="GO:0005525">
    <property type="term" value="F:GTP binding"/>
    <property type="evidence" value="ECO:0007669"/>
    <property type="project" value="UniProtKB-KW"/>
</dbReference>
<proteinExistence type="inferred from homology"/>
<dbReference type="Pfam" id="PF00025">
    <property type="entry name" value="Arf"/>
    <property type="match status" value="1"/>
</dbReference>
<keyword evidence="6" id="KW-0342">GTP-binding</keyword>
<dbReference type="GO" id="GO:0015031">
    <property type="term" value="P:protein transport"/>
    <property type="evidence" value="ECO:0007669"/>
    <property type="project" value="UniProtKB-KW"/>
</dbReference>
<name>V4UB80_CITCL</name>
<keyword evidence="4" id="KW-0931">ER-Golgi transport</keyword>
<keyword evidence="2" id="KW-0449">Lipoprotein</keyword>
<dbReference type="InterPro" id="IPR006689">
    <property type="entry name" value="Small_GTPase_ARF/SAR"/>
</dbReference>
<keyword evidence="3" id="KW-0547">Nucleotide-binding</keyword>